<dbReference type="AlphaFoldDB" id="A0A1G9J6H3"/>
<dbReference type="InterPro" id="IPR002028">
    <property type="entry name" value="Trp_synthase_suA"/>
</dbReference>
<keyword evidence="5 8" id="KW-0057">Aromatic amino acid biosynthesis</keyword>
<evidence type="ECO:0000256" key="7">
    <source>
        <dbReference type="ARBA" id="ARBA00049047"/>
    </source>
</evidence>
<evidence type="ECO:0000256" key="9">
    <source>
        <dbReference type="RuleBase" id="RU003662"/>
    </source>
</evidence>
<comment type="catalytic activity">
    <reaction evidence="7 8">
        <text>(1S,2R)-1-C-(indol-3-yl)glycerol 3-phosphate + L-serine = D-glyceraldehyde 3-phosphate + L-tryptophan + H2O</text>
        <dbReference type="Rhea" id="RHEA:10532"/>
        <dbReference type="ChEBI" id="CHEBI:15377"/>
        <dbReference type="ChEBI" id="CHEBI:33384"/>
        <dbReference type="ChEBI" id="CHEBI:57912"/>
        <dbReference type="ChEBI" id="CHEBI:58866"/>
        <dbReference type="ChEBI" id="CHEBI:59776"/>
        <dbReference type="EC" id="4.2.1.20"/>
    </reaction>
</comment>
<keyword evidence="3 8" id="KW-0028">Amino-acid biosynthesis</keyword>
<dbReference type="InterPro" id="IPR013785">
    <property type="entry name" value="Aldolase_TIM"/>
</dbReference>
<evidence type="ECO:0000256" key="2">
    <source>
        <dbReference type="ARBA" id="ARBA00011270"/>
    </source>
</evidence>
<evidence type="ECO:0000313" key="10">
    <source>
        <dbReference type="EMBL" id="SDL32835.1"/>
    </source>
</evidence>
<protein>
    <recommendedName>
        <fullName evidence="8">Tryptophan synthase alpha chain</fullName>
        <ecNumber evidence="8">4.2.1.20</ecNumber>
    </recommendedName>
</protein>
<reference evidence="11" key="1">
    <citation type="submission" date="2016-10" db="EMBL/GenBank/DDBJ databases">
        <authorList>
            <person name="Varghese N."/>
            <person name="Submissions S."/>
        </authorList>
    </citation>
    <scope>NUCLEOTIDE SEQUENCE [LARGE SCALE GENOMIC DNA]</scope>
    <source>
        <strain evidence="11">DSM 16995</strain>
    </source>
</reference>
<dbReference type="EC" id="4.2.1.20" evidence="8"/>
<dbReference type="GO" id="GO:0005829">
    <property type="term" value="C:cytosol"/>
    <property type="evidence" value="ECO:0007669"/>
    <property type="project" value="TreeGrafter"/>
</dbReference>
<dbReference type="NCBIfam" id="TIGR00262">
    <property type="entry name" value="trpA"/>
    <property type="match status" value="1"/>
</dbReference>
<comment type="similarity">
    <text evidence="8 9">Belongs to the TrpA family.</text>
</comment>
<dbReference type="UniPathway" id="UPA00035">
    <property type="reaction ID" value="UER00044"/>
</dbReference>
<dbReference type="PANTHER" id="PTHR43406">
    <property type="entry name" value="TRYPTOPHAN SYNTHASE, ALPHA CHAIN"/>
    <property type="match status" value="1"/>
</dbReference>
<keyword evidence="11" id="KW-1185">Reference proteome</keyword>
<comment type="subunit">
    <text evidence="2 8">Tetramer of two alpha and two beta chains.</text>
</comment>
<evidence type="ECO:0000313" key="11">
    <source>
        <dbReference type="Proteomes" id="UP000199053"/>
    </source>
</evidence>
<dbReference type="PANTHER" id="PTHR43406:SF1">
    <property type="entry name" value="TRYPTOPHAN SYNTHASE ALPHA CHAIN, CHLOROPLASTIC"/>
    <property type="match status" value="1"/>
</dbReference>
<name>A0A1G9J6H3_9BACT</name>
<dbReference type="Proteomes" id="UP000199053">
    <property type="component" value="Unassembled WGS sequence"/>
</dbReference>
<evidence type="ECO:0000256" key="4">
    <source>
        <dbReference type="ARBA" id="ARBA00022822"/>
    </source>
</evidence>
<proteinExistence type="inferred from homology"/>
<comment type="function">
    <text evidence="8">The alpha subunit is responsible for the aldol cleavage of indoleglycerol phosphate to indole and glyceraldehyde 3-phosphate.</text>
</comment>
<feature type="active site" description="Proton acceptor" evidence="8">
    <location>
        <position position="51"/>
    </location>
</feature>
<evidence type="ECO:0000256" key="1">
    <source>
        <dbReference type="ARBA" id="ARBA00004733"/>
    </source>
</evidence>
<comment type="pathway">
    <text evidence="1 8">Amino-acid biosynthesis; L-tryptophan biosynthesis; L-tryptophan from chorismate: step 5/5.</text>
</comment>
<dbReference type="HAMAP" id="MF_00131">
    <property type="entry name" value="Trp_synth_alpha"/>
    <property type="match status" value="1"/>
</dbReference>
<dbReference type="PROSITE" id="PS00167">
    <property type="entry name" value="TRP_SYNTHASE_ALPHA"/>
    <property type="match status" value="1"/>
</dbReference>
<accession>A0A1G9J6H3</accession>
<dbReference type="Gene3D" id="3.20.20.70">
    <property type="entry name" value="Aldolase class I"/>
    <property type="match status" value="1"/>
</dbReference>
<dbReference type="CDD" id="cd04724">
    <property type="entry name" value="Tryptophan_synthase_alpha"/>
    <property type="match status" value="1"/>
</dbReference>
<keyword evidence="4 8" id="KW-0822">Tryptophan biosynthesis</keyword>
<gene>
    <name evidence="8" type="primary">trpA</name>
    <name evidence="10" type="ORF">SAMN05660337_2659</name>
</gene>
<dbReference type="GO" id="GO:0004834">
    <property type="term" value="F:tryptophan synthase activity"/>
    <property type="evidence" value="ECO:0007669"/>
    <property type="project" value="UniProtKB-UniRule"/>
</dbReference>
<dbReference type="SUPFAM" id="SSF51366">
    <property type="entry name" value="Ribulose-phoshate binding barrel"/>
    <property type="match status" value="1"/>
</dbReference>
<evidence type="ECO:0000256" key="3">
    <source>
        <dbReference type="ARBA" id="ARBA00022605"/>
    </source>
</evidence>
<dbReference type="OrthoDB" id="9804578at2"/>
<dbReference type="InterPro" id="IPR018204">
    <property type="entry name" value="Trp_synthase_alpha_AS"/>
</dbReference>
<dbReference type="RefSeq" id="WP_092161891.1">
    <property type="nucleotide sequence ID" value="NZ_FNGA01000004.1"/>
</dbReference>
<evidence type="ECO:0000256" key="8">
    <source>
        <dbReference type="HAMAP-Rule" id="MF_00131"/>
    </source>
</evidence>
<organism evidence="10 11">
    <name type="scientific">Maridesulfovibrio ferrireducens</name>
    <dbReference type="NCBI Taxonomy" id="246191"/>
    <lineage>
        <taxon>Bacteria</taxon>
        <taxon>Pseudomonadati</taxon>
        <taxon>Thermodesulfobacteriota</taxon>
        <taxon>Desulfovibrionia</taxon>
        <taxon>Desulfovibrionales</taxon>
        <taxon>Desulfovibrionaceae</taxon>
        <taxon>Maridesulfovibrio</taxon>
    </lineage>
</organism>
<sequence>MSITTLADKINEANAEGRTALIPFLPGGYPNKDIFWKEILELDANGADIIEIGMPFSDPVADGPVVEAASLKCLDAGVNLKWIIEELAKVRSQISAGIVLMGYYNPVLQYGLEKFAKDANAAGVNGLIIADLPYEEGVEFRDLLAENEVVLVPLVGLNTTPERMKLYADGGNGFCYFVSVLGTTGDRDSLPDEIKVGLKNAKEIFDIPVALGFGLKHPSQLIPLEGLVDAAVFGSALIRHIDDGKSSAEFMKVWKK</sequence>
<dbReference type="InterPro" id="IPR011060">
    <property type="entry name" value="RibuloseP-bd_barrel"/>
</dbReference>
<keyword evidence="6 8" id="KW-0456">Lyase</keyword>
<evidence type="ECO:0000256" key="5">
    <source>
        <dbReference type="ARBA" id="ARBA00023141"/>
    </source>
</evidence>
<evidence type="ECO:0000256" key="6">
    <source>
        <dbReference type="ARBA" id="ARBA00023239"/>
    </source>
</evidence>
<dbReference type="STRING" id="246191.SAMN05660337_2659"/>
<feature type="active site" description="Proton acceptor" evidence="8">
    <location>
        <position position="62"/>
    </location>
</feature>
<dbReference type="Pfam" id="PF00290">
    <property type="entry name" value="Trp_syntA"/>
    <property type="match status" value="1"/>
</dbReference>
<dbReference type="EMBL" id="FNGA01000004">
    <property type="protein sequence ID" value="SDL32835.1"/>
    <property type="molecule type" value="Genomic_DNA"/>
</dbReference>